<dbReference type="Proteomes" id="UP000606653">
    <property type="component" value="Unassembled WGS sequence"/>
</dbReference>
<dbReference type="Gene3D" id="1.10.150.240">
    <property type="entry name" value="Putative phosphatase, domain 2"/>
    <property type="match status" value="1"/>
</dbReference>
<dbReference type="Pfam" id="PF00702">
    <property type="entry name" value="Hydrolase"/>
    <property type="match status" value="1"/>
</dbReference>
<name>A0ABQ2KZ94_9BACL</name>
<keyword evidence="2" id="KW-1185">Reference proteome</keyword>
<dbReference type="InterPro" id="IPR006439">
    <property type="entry name" value="HAD-SF_hydro_IA"/>
</dbReference>
<dbReference type="NCBIfam" id="TIGR01509">
    <property type="entry name" value="HAD-SF-IA-v3"/>
    <property type="match status" value="1"/>
</dbReference>
<comment type="caution">
    <text evidence="1">The sequence shown here is derived from an EMBL/GenBank/DDBJ whole genome shotgun (WGS) entry which is preliminary data.</text>
</comment>
<dbReference type="PANTHER" id="PTHR43434">
    <property type="entry name" value="PHOSPHOGLYCOLATE PHOSPHATASE"/>
    <property type="match status" value="1"/>
</dbReference>
<dbReference type="CDD" id="cd07505">
    <property type="entry name" value="HAD_BPGM-like"/>
    <property type="match status" value="1"/>
</dbReference>
<evidence type="ECO:0000313" key="2">
    <source>
        <dbReference type="Proteomes" id="UP000606653"/>
    </source>
</evidence>
<accession>A0ABQ2KZ94</accession>
<protein>
    <submittedName>
        <fullName evidence="1">Phosphatase</fullName>
    </submittedName>
</protein>
<gene>
    <name evidence="1" type="ORF">GCM10010969_15070</name>
</gene>
<evidence type="ECO:0000313" key="1">
    <source>
        <dbReference type="EMBL" id="GGN97284.1"/>
    </source>
</evidence>
<dbReference type="SFLD" id="SFLDS00003">
    <property type="entry name" value="Haloacid_Dehalogenase"/>
    <property type="match status" value="1"/>
</dbReference>
<dbReference type="SFLD" id="SFLDG01129">
    <property type="entry name" value="C1.5:_HAD__Beta-PGM__Phosphata"/>
    <property type="match status" value="1"/>
</dbReference>
<organism evidence="1 2">
    <name type="scientific">Saccharibacillus kuerlensis</name>
    <dbReference type="NCBI Taxonomy" id="459527"/>
    <lineage>
        <taxon>Bacteria</taxon>
        <taxon>Bacillati</taxon>
        <taxon>Bacillota</taxon>
        <taxon>Bacilli</taxon>
        <taxon>Bacillales</taxon>
        <taxon>Paenibacillaceae</taxon>
        <taxon>Saccharibacillus</taxon>
    </lineage>
</organism>
<reference evidence="2" key="1">
    <citation type="journal article" date="2019" name="Int. J. Syst. Evol. Microbiol.">
        <title>The Global Catalogue of Microorganisms (GCM) 10K type strain sequencing project: providing services to taxonomists for standard genome sequencing and annotation.</title>
        <authorList>
            <consortium name="The Broad Institute Genomics Platform"/>
            <consortium name="The Broad Institute Genome Sequencing Center for Infectious Disease"/>
            <person name="Wu L."/>
            <person name="Ma J."/>
        </authorList>
    </citation>
    <scope>NUCLEOTIDE SEQUENCE [LARGE SCALE GENOMIC DNA]</scope>
    <source>
        <strain evidence="2">CGMCC 1.6964</strain>
    </source>
</reference>
<dbReference type="InterPro" id="IPR050155">
    <property type="entry name" value="HAD-like_hydrolase_sf"/>
</dbReference>
<dbReference type="EMBL" id="BMLN01000003">
    <property type="protein sequence ID" value="GGN97284.1"/>
    <property type="molecule type" value="Genomic_DNA"/>
</dbReference>
<sequence length="265" mass="28820">MAGMPYVTVTVGEQAIECEAIVFDKDGTLLDFMELWGRWADDMLKQAEEKLNAVGGDWTGSAEKTFGVKRGPDGRIADYDRSGPLALATAEEMTGLLAWQLYGAGIPWHESVDAVRSFVSAAEEHLERDRPVRPLPGLPRLLQEAREAGIKLAVATSDTTASAVKHLRWAGLDLFFDCITGRDLVQEGKPAPDLTLEACRRIGVETRHTIVIGDGGADMEMARRAGAALCIGIAPIGMPRKHLQSADLIIADYNEVKIMFDDPSD</sequence>
<dbReference type="PANTHER" id="PTHR43434:SF22">
    <property type="entry name" value="PHOSPHOGLYCOLATE PHOSPHATASE"/>
    <property type="match status" value="1"/>
</dbReference>
<dbReference type="InterPro" id="IPR023198">
    <property type="entry name" value="PGP-like_dom2"/>
</dbReference>
<dbReference type="SUPFAM" id="SSF56784">
    <property type="entry name" value="HAD-like"/>
    <property type="match status" value="1"/>
</dbReference>
<dbReference type="Gene3D" id="3.40.50.1000">
    <property type="entry name" value="HAD superfamily/HAD-like"/>
    <property type="match status" value="1"/>
</dbReference>
<proteinExistence type="predicted"/>
<dbReference type="NCBIfam" id="TIGR01549">
    <property type="entry name" value="HAD-SF-IA-v1"/>
    <property type="match status" value="1"/>
</dbReference>
<dbReference type="InterPro" id="IPR023214">
    <property type="entry name" value="HAD_sf"/>
</dbReference>
<dbReference type="InterPro" id="IPR036412">
    <property type="entry name" value="HAD-like_sf"/>
</dbReference>